<dbReference type="Pfam" id="PF00583">
    <property type="entry name" value="Acetyltransf_1"/>
    <property type="match status" value="1"/>
</dbReference>
<gene>
    <name evidence="2" type="ORF">SAMN05660350_02102</name>
</gene>
<dbReference type="AlphaFoldDB" id="A0A1M7TRY1"/>
<name>A0A1M7TRY1_9ACTN</name>
<dbReference type="EMBL" id="FRDM01000008">
    <property type="protein sequence ID" value="SHN73373.1"/>
    <property type="molecule type" value="Genomic_DNA"/>
</dbReference>
<accession>A0A1M7TRY1</accession>
<evidence type="ECO:0000313" key="3">
    <source>
        <dbReference type="Proteomes" id="UP000184428"/>
    </source>
</evidence>
<keyword evidence="2" id="KW-0808">Transferase</keyword>
<dbReference type="PROSITE" id="PS51186">
    <property type="entry name" value="GNAT"/>
    <property type="match status" value="1"/>
</dbReference>
<dbReference type="InterPro" id="IPR016181">
    <property type="entry name" value="Acyl_CoA_acyltransferase"/>
</dbReference>
<dbReference type="Proteomes" id="UP000184428">
    <property type="component" value="Unassembled WGS sequence"/>
</dbReference>
<evidence type="ECO:0000259" key="1">
    <source>
        <dbReference type="PROSITE" id="PS51186"/>
    </source>
</evidence>
<dbReference type="InterPro" id="IPR000182">
    <property type="entry name" value="GNAT_dom"/>
</dbReference>
<reference evidence="2 3" key="1">
    <citation type="submission" date="2016-12" db="EMBL/GenBank/DDBJ databases">
        <authorList>
            <person name="Song W.-J."/>
            <person name="Kurnit D.M."/>
        </authorList>
    </citation>
    <scope>NUCLEOTIDE SEQUENCE [LARGE SCALE GENOMIC DNA]</scope>
    <source>
        <strain evidence="2 3">DSM 43162</strain>
    </source>
</reference>
<dbReference type="CDD" id="cd04301">
    <property type="entry name" value="NAT_SF"/>
    <property type="match status" value="1"/>
</dbReference>
<dbReference type="SUPFAM" id="SSF55729">
    <property type="entry name" value="Acyl-CoA N-acyltransferases (Nat)"/>
    <property type="match status" value="1"/>
</dbReference>
<sequence>MVAVELLHTARVPARTLGAARALLDDAFHDDFDDADWDHALGGLHALAWADGELVGHGAVVQRRLIHGGRALRTGHVEAVAVPSARRRNGVASAVMAALEDVVRGAYELGALGATDDGAALYTARGWQRWRGPTSVLGPAGTVRTPDADGAVLVLPGVVPLDLDGSLTCDWRDGDVW</sequence>
<dbReference type="Gene3D" id="3.40.630.30">
    <property type="match status" value="1"/>
</dbReference>
<protein>
    <submittedName>
        <fullName evidence="2">Aminoglycoside 2'-N-acetyltransferase I</fullName>
    </submittedName>
</protein>
<organism evidence="2 3">
    <name type="scientific">Geodermatophilus obscurus</name>
    <dbReference type="NCBI Taxonomy" id="1861"/>
    <lineage>
        <taxon>Bacteria</taxon>
        <taxon>Bacillati</taxon>
        <taxon>Actinomycetota</taxon>
        <taxon>Actinomycetes</taxon>
        <taxon>Geodermatophilales</taxon>
        <taxon>Geodermatophilaceae</taxon>
        <taxon>Geodermatophilus</taxon>
    </lineage>
</organism>
<feature type="domain" description="N-acetyltransferase" evidence="1">
    <location>
        <begin position="7"/>
        <end position="162"/>
    </location>
</feature>
<dbReference type="GO" id="GO:0016747">
    <property type="term" value="F:acyltransferase activity, transferring groups other than amino-acyl groups"/>
    <property type="evidence" value="ECO:0007669"/>
    <property type="project" value="InterPro"/>
</dbReference>
<evidence type="ECO:0000313" key="2">
    <source>
        <dbReference type="EMBL" id="SHN73373.1"/>
    </source>
</evidence>
<proteinExistence type="predicted"/>